<evidence type="ECO:0000313" key="13">
    <source>
        <dbReference type="WBParaSite" id="jg23118"/>
    </source>
</evidence>
<evidence type="ECO:0000313" key="12">
    <source>
        <dbReference type="Proteomes" id="UP000887574"/>
    </source>
</evidence>
<reference evidence="13" key="1">
    <citation type="submission" date="2022-11" db="UniProtKB">
        <authorList>
            <consortium name="WormBaseParasite"/>
        </authorList>
    </citation>
    <scope>IDENTIFICATION</scope>
</reference>
<keyword evidence="6" id="KW-0964">Secreted</keyword>
<keyword evidence="7" id="KW-0732">Signal</keyword>
<dbReference type="InterPro" id="IPR004898">
    <property type="entry name" value="Pectate_lyase_PlyH/PlyE-like"/>
</dbReference>
<dbReference type="PANTHER" id="PTHR33407">
    <property type="entry name" value="PECTATE LYASE F-RELATED"/>
    <property type="match status" value="1"/>
</dbReference>
<dbReference type="InterPro" id="IPR011050">
    <property type="entry name" value="Pectin_lyase_fold/virulence"/>
</dbReference>
<evidence type="ECO:0000256" key="2">
    <source>
        <dbReference type="ARBA" id="ARBA00001913"/>
    </source>
</evidence>
<dbReference type="GO" id="GO:0045490">
    <property type="term" value="P:pectin catabolic process"/>
    <property type="evidence" value="ECO:0007669"/>
    <property type="project" value="TreeGrafter"/>
</dbReference>
<evidence type="ECO:0000256" key="1">
    <source>
        <dbReference type="ARBA" id="ARBA00000695"/>
    </source>
</evidence>
<dbReference type="EC" id="4.2.2.2" evidence="5"/>
<dbReference type="Gene3D" id="2.160.20.10">
    <property type="entry name" value="Single-stranded right-handed beta-helix, Pectin lyase-like"/>
    <property type="match status" value="2"/>
</dbReference>
<name>A0A915DV49_9BILA</name>
<dbReference type="InterPro" id="IPR012334">
    <property type="entry name" value="Pectin_lyas_fold"/>
</dbReference>
<dbReference type="AlphaFoldDB" id="A0A915DV49"/>
<comment type="function">
    <text evidence="10">Pectinolytic enzyme consist of four classes of enzymes: pectin lyase, polygalacturonase, pectin methylesterase and rhamnogalacturonase. Among pectinolytic enzymes, pectin lyase is the most important in depolymerization of pectin, since it cleaves internal glycosidic bonds of highly methylated pectins. Favors pectate, the anion, over pectin, the methyl ester.</text>
</comment>
<keyword evidence="8" id="KW-0106">Calcium</keyword>
<protein>
    <recommendedName>
        <fullName evidence="11">Probable pectate lyase F</fullName>
        <ecNumber evidence="5">4.2.2.2</ecNumber>
    </recommendedName>
</protein>
<keyword evidence="12" id="KW-1185">Reference proteome</keyword>
<evidence type="ECO:0000256" key="11">
    <source>
        <dbReference type="ARBA" id="ARBA00039895"/>
    </source>
</evidence>
<sequence>MKFENMRLKPLLERRLLHKHLSSCRGGNSGGSDSCVFKPFPKADNCEVAKETIKVAAGATFDGKGKCYTADKALGDGGVSEGQKPIIEVADGGTVNNVVFGKNAADGIHCLGSCKIIDTWWTDVGEDAATFNGKDGKVSVQGGGAKNAHDKVFQHNGGGSVDVNGIKVTNITADIVAINPNYGDTATLNDITVVGASKALICGKTEGNNKQMQPTKLGDGPDGKNCCSNEANSLDFEEFVNISILPNLAKLIYNAGLCGFAKFVQALTFQERQALTQVFSEPKSDWSFQTLKTFNRKVAQALGEGNNVMGVVPRTAQFEWHGWTFYNWADKMLQKYRTNVQHQGQLDATFPTCPCQLCVKGDNSVCVELSYKKAVMLQN</sequence>
<dbReference type="Proteomes" id="UP000887574">
    <property type="component" value="Unplaced"/>
</dbReference>
<dbReference type="SUPFAM" id="SSF51126">
    <property type="entry name" value="Pectin lyase-like"/>
    <property type="match status" value="1"/>
</dbReference>
<comment type="cofactor">
    <cofactor evidence="2">
        <name>Ca(2+)</name>
        <dbReference type="ChEBI" id="CHEBI:29108"/>
    </cofactor>
</comment>
<comment type="similarity">
    <text evidence="4">Belongs to the polysaccharide lyase 3 family.</text>
</comment>
<dbReference type="Pfam" id="PF03211">
    <property type="entry name" value="Pectate_lyase"/>
    <property type="match status" value="1"/>
</dbReference>
<dbReference type="WBParaSite" id="jg23118">
    <property type="protein sequence ID" value="jg23118"/>
    <property type="gene ID" value="jg23118"/>
</dbReference>
<evidence type="ECO:0000256" key="4">
    <source>
        <dbReference type="ARBA" id="ARBA00006463"/>
    </source>
</evidence>
<evidence type="ECO:0000256" key="9">
    <source>
        <dbReference type="ARBA" id="ARBA00023239"/>
    </source>
</evidence>
<dbReference type="GO" id="GO:0005576">
    <property type="term" value="C:extracellular region"/>
    <property type="evidence" value="ECO:0007669"/>
    <property type="project" value="UniProtKB-SubCell"/>
</dbReference>
<dbReference type="GO" id="GO:0030570">
    <property type="term" value="F:pectate lyase activity"/>
    <property type="evidence" value="ECO:0007669"/>
    <property type="project" value="UniProtKB-EC"/>
</dbReference>
<comment type="catalytic activity">
    <reaction evidence="1">
        <text>Eliminative cleavage of (1-&gt;4)-alpha-D-galacturonan to give oligosaccharides with 4-deoxy-alpha-D-galact-4-enuronosyl groups at their non-reducing ends.</text>
        <dbReference type="EC" id="4.2.2.2"/>
    </reaction>
</comment>
<evidence type="ECO:0000256" key="10">
    <source>
        <dbReference type="ARBA" id="ARBA00025679"/>
    </source>
</evidence>
<evidence type="ECO:0000256" key="7">
    <source>
        <dbReference type="ARBA" id="ARBA00022729"/>
    </source>
</evidence>
<proteinExistence type="inferred from homology"/>
<organism evidence="12 13">
    <name type="scientific">Ditylenchus dipsaci</name>
    <dbReference type="NCBI Taxonomy" id="166011"/>
    <lineage>
        <taxon>Eukaryota</taxon>
        <taxon>Metazoa</taxon>
        <taxon>Ecdysozoa</taxon>
        <taxon>Nematoda</taxon>
        <taxon>Chromadorea</taxon>
        <taxon>Rhabditida</taxon>
        <taxon>Tylenchina</taxon>
        <taxon>Tylenchomorpha</taxon>
        <taxon>Sphaerularioidea</taxon>
        <taxon>Anguinidae</taxon>
        <taxon>Anguininae</taxon>
        <taxon>Ditylenchus</taxon>
    </lineage>
</organism>
<evidence type="ECO:0000256" key="6">
    <source>
        <dbReference type="ARBA" id="ARBA00022525"/>
    </source>
</evidence>
<comment type="subcellular location">
    <subcellularLocation>
        <location evidence="3">Secreted</location>
    </subcellularLocation>
</comment>
<evidence type="ECO:0000256" key="3">
    <source>
        <dbReference type="ARBA" id="ARBA00004613"/>
    </source>
</evidence>
<keyword evidence="9" id="KW-0456">Lyase</keyword>
<evidence type="ECO:0000256" key="5">
    <source>
        <dbReference type="ARBA" id="ARBA00012272"/>
    </source>
</evidence>
<evidence type="ECO:0000256" key="8">
    <source>
        <dbReference type="ARBA" id="ARBA00022837"/>
    </source>
</evidence>
<dbReference type="PANTHER" id="PTHR33407:SF9">
    <property type="entry name" value="PECTATE LYASE F-RELATED"/>
    <property type="match status" value="1"/>
</dbReference>
<accession>A0A915DV49</accession>